<evidence type="ECO:0000256" key="6">
    <source>
        <dbReference type="PROSITE-ProRule" id="PRU10137"/>
    </source>
</evidence>
<evidence type="ECO:0000313" key="9">
    <source>
        <dbReference type="Proteomes" id="UP000230282"/>
    </source>
</evidence>
<keyword evidence="2" id="KW-0229">DNA integration</keyword>
<reference evidence="8 9" key="1">
    <citation type="submission" date="2017-11" db="EMBL/GenBank/DDBJ databases">
        <title>Reclassification of Bisgaard taxon 5 as Caviibacterium pharyngocola gen. nov., sp. nov.</title>
        <authorList>
            <person name="Christensen H."/>
        </authorList>
    </citation>
    <scope>NUCLEOTIDE SEQUENCE [LARGE SCALE GENOMIC DNA]</scope>
    <source>
        <strain evidence="8 9">7_3</strain>
    </source>
</reference>
<evidence type="ECO:0000256" key="5">
    <source>
        <dbReference type="PIRSR" id="PIRSR606118-50"/>
    </source>
</evidence>
<dbReference type="RefSeq" id="WP_100297102.1">
    <property type="nucleotide sequence ID" value="NZ_PHGZ01000019.1"/>
</dbReference>
<comment type="similarity">
    <text evidence="1">Belongs to the site-specific recombinase resolvase family.</text>
</comment>
<dbReference type="Gene3D" id="3.40.50.1390">
    <property type="entry name" value="Resolvase, N-terminal catalytic domain"/>
    <property type="match status" value="1"/>
</dbReference>
<dbReference type="PROSITE" id="PS00397">
    <property type="entry name" value="RECOMBINASES_1"/>
    <property type="match status" value="1"/>
</dbReference>
<dbReference type="InterPro" id="IPR050639">
    <property type="entry name" value="SSR_resolvase"/>
</dbReference>
<dbReference type="InterPro" id="IPR009057">
    <property type="entry name" value="Homeodomain-like_sf"/>
</dbReference>
<name>A0A2M8RUN8_9PAST</name>
<dbReference type="AlphaFoldDB" id="A0A2M8RUN8"/>
<dbReference type="CDD" id="cd03768">
    <property type="entry name" value="SR_ResInv"/>
    <property type="match status" value="1"/>
</dbReference>
<dbReference type="EMBL" id="PHGZ01000019">
    <property type="protein sequence ID" value="PJG82591.1"/>
    <property type="molecule type" value="Genomic_DNA"/>
</dbReference>
<keyword evidence="3" id="KW-0238">DNA-binding</keyword>
<dbReference type="GO" id="GO:0015074">
    <property type="term" value="P:DNA integration"/>
    <property type="evidence" value="ECO:0007669"/>
    <property type="project" value="UniProtKB-KW"/>
</dbReference>
<gene>
    <name evidence="8" type="ORF">CVP04_08605</name>
</gene>
<sequence>MSLIGYARVSTQRQDLNEQLDALKAFGCKKIFTGKHSGKALNNQKQLDELFNYIREGDTVVVTKFDRLGRSLSQCLNALEYFKRNNIGFIALDKSIDTNQKSDPVSMALIHLLGLLAELERSFIVERTQEGKRAKIAAGNIKAKGGRPSKITPEIKQKMMLDFQNGISLAEAAKKYQISEATVTNVKRRLKTEMAKGKGA</sequence>
<comment type="caution">
    <text evidence="8">The sequence shown here is derived from an EMBL/GenBank/DDBJ whole genome shotgun (WGS) entry which is preliminary data.</text>
</comment>
<dbReference type="SUPFAM" id="SSF53041">
    <property type="entry name" value="Resolvase-like"/>
    <property type="match status" value="1"/>
</dbReference>
<dbReference type="InterPro" id="IPR006118">
    <property type="entry name" value="Recombinase_CS"/>
</dbReference>
<evidence type="ECO:0000256" key="4">
    <source>
        <dbReference type="ARBA" id="ARBA00023172"/>
    </source>
</evidence>
<dbReference type="Pfam" id="PF00239">
    <property type="entry name" value="Resolvase"/>
    <property type="match status" value="1"/>
</dbReference>
<dbReference type="SMART" id="SM00857">
    <property type="entry name" value="Resolvase"/>
    <property type="match status" value="1"/>
</dbReference>
<evidence type="ECO:0000313" key="8">
    <source>
        <dbReference type="EMBL" id="PJG82591.1"/>
    </source>
</evidence>
<dbReference type="GO" id="GO:0000150">
    <property type="term" value="F:DNA strand exchange activity"/>
    <property type="evidence" value="ECO:0007669"/>
    <property type="project" value="InterPro"/>
</dbReference>
<keyword evidence="4" id="KW-0233">DNA recombination</keyword>
<dbReference type="SUPFAM" id="SSF46689">
    <property type="entry name" value="Homeodomain-like"/>
    <property type="match status" value="1"/>
</dbReference>
<dbReference type="PANTHER" id="PTHR30461:SF2">
    <property type="entry name" value="SERINE RECOMBINASE PINE-RELATED"/>
    <property type="match status" value="1"/>
</dbReference>
<keyword evidence="9" id="KW-1185">Reference proteome</keyword>
<protein>
    <submittedName>
        <fullName evidence="8">Resolvase</fullName>
    </submittedName>
</protein>
<dbReference type="Proteomes" id="UP000230282">
    <property type="component" value="Unassembled WGS sequence"/>
</dbReference>
<evidence type="ECO:0000259" key="7">
    <source>
        <dbReference type="PROSITE" id="PS51736"/>
    </source>
</evidence>
<evidence type="ECO:0000256" key="2">
    <source>
        <dbReference type="ARBA" id="ARBA00022908"/>
    </source>
</evidence>
<dbReference type="PROSITE" id="PS51736">
    <property type="entry name" value="RECOMBINASES_3"/>
    <property type="match status" value="1"/>
</dbReference>
<dbReference type="InterPro" id="IPR006119">
    <property type="entry name" value="Resolv_N"/>
</dbReference>
<evidence type="ECO:0000256" key="3">
    <source>
        <dbReference type="ARBA" id="ARBA00023125"/>
    </source>
</evidence>
<accession>A0A2M8RUN8</accession>
<dbReference type="OrthoDB" id="9786476at2"/>
<feature type="active site" description="O-(5'-phospho-DNA)-serine intermediate" evidence="5 6">
    <location>
        <position position="10"/>
    </location>
</feature>
<dbReference type="GO" id="GO:0003677">
    <property type="term" value="F:DNA binding"/>
    <property type="evidence" value="ECO:0007669"/>
    <property type="project" value="UniProtKB-KW"/>
</dbReference>
<proteinExistence type="inferred from homology"/>
<feature type="domain" description="Resolvase/invertase-type recombinase catalytic" evidence="7">
    <location>
        <begin position="2"/>
        <end position="139"/>
    </location>
</feature>
<organism evidence="8 9">
    <name type="scientific">Caviibacterium pharyngocola</name>
    <dbReference type="NCBI Taxonomy" id="28159"/>
    <lineage>
        <taxon>Bacteria</taxon>
        <taxon>Pseudomonadati</taxon>
        <taxon>Pseudomonadota</taxon>
        <taxon>Gammaproteobacteria</taxon>
        <taxon>Pasteurellales</taxon>
        <taxon>Pasteurellaceae</taxon>
        <taxon>Caviibacterium</taxon>
    </lineage>
</organism>
<dbReference type="InterPro" id="IPR036162">
    <property type="entry name" value="Resolvase-like_N_sf"/>
</dbReference>
<dbReference type="PANTHER" id="PTHR30461">
    <property type="entry name" value="DNA-INVERTASE FROM LAMBDOID PROPHAGE"/>
    <property type="match status" value="1"/>
</dbReference>
<evidence type="ECO:0000256" key="1">
    <source>
        <dbReference type="ARBA" id="ARBA00009913"/>
    </source>
</evidence>